<proteinExistence type="predicted"/>
<accession>A0ABD1NA27</accession>
<dbReference type="Proteomes" id="UP001603857">
    <property type="component" value="Unassembled WGS sequence"/>
</dbReference>
<name>A0ABD1NA27_9FABA</name>
<comment type="caution">
    <text evidence="2">The sequence shown here is derived from an EMBL/GenBank/DDBJ whole genome shotgun (WGS) entry which is preliminary data.</text>
</comment>
<reference evidence="2 3" key="1">
    <citation type="submission" date="2024-08" db="EMBL/GenBank/DDBJ databases">
        <title>Insights into the chromosomal genome structure of Flemingia macrophylla.</title>
        <authorList>
            <person name="Ding Y."/>
            <person name="Zhao Y."/>
            <person name="Bi W."/>
            <person name="Wu M."/>
            <person name="Zhao G."/>
            <person name="Gong Y."/>
            <person name="Li W."/>
            <person name="Zhang P."/>
        </authorList>
    </citation>
    <scope>NUCLEOTIDE SEQUENCE [LARGE SCALE GENOMIC DNA]</scope>
    <source>
        <strain evidence="2">DYQJB</strain>
        <tissue evidence="2">Leaf</tissue>
    </source>
</reference>
<dbReference type="EMBL" id="JBGMDY010000002">
    <property type="protein sequence ID" value="KAL2344478.1"/>
    <property type="molecule type" value="Genomic_DNA"/>
</dbReference>
<organism evidence="2 3">
    <name type="scientific">Flemingia macrophylla</name>
    <dbReference type="NCBI Taxonomy" id="520843"/>
    <lineage>
        <taxon>Eukaryota</taxon>
        <taxon>Viridiplantae</taxon>
        <taxon>Streptophyta</taxon>
        <taxon>Embryophyta</taxon>
        <taxon>Tracheophyta</taxon>
        <taxon>Spermatophyta</taxon>
        <taxon>Magnoliopsida</taxon>
        <taxon>eudicotyledons</taxon>
        <taxon>Gunneridae</taxon>
        <taxon>Pentapetalae</taxon>
        <taxon>rosids</taxon>
        <taxon>fabids</taxon>
        <taxon>Fabales</taxon>
        <taxon>Fabaceae</taxon>
        <taxon>Papilionoideae</taxon>
        <taxon>50 kb inversion clade</taxon>
        <taxon>NPAAA clade</taxon>
        <taxon>indigoferoid/millettioid clade</taxon>
        <taxon>Phaseoleae</taxon>
        <taxon>Flemingia</taxon>
    </lineage>
</organism>
<feature type="compositionally biased region" description="Basic and acidic residues" evidence="1">
    <location>
        <begin position="41"/>
        <end position="56"/>
    </location>
</feature>
<feature type="compositionally biased region" description="Polar residues" evidence="1">
    <location>
        <begin position="60"/>
        <end position="69"/>
    </location>
</feature>
<sequence>MGLNICPNSKESLEGFDCKSRKDLSQMGNDVLVTVGSISQDEQRKSASSKRQEDWKGNLGQKSTEVNSTPEEANLARLVQPSKDSFHWNYCLKRVSKESQNMAEPSRSSRAIRDSFEKKKTYMSYHKEARIPRKPSYHNDHLYDENRKDKEYTKWYKREKTFGYNHNFPPSYDDIFSPLSTKFKKKKSSSKQFSKQRELLSIEGGKFKKEIQGRRRASWRNLKAFLKERLALLVEGVQNSCLVSLDPWRTLRGCIQALLPHSSYSIGLAFISASSTGGEFTRELKGVLEPSWNPKGIRGRRSSSGLSLVSLIESTCNVNV</sequence>
<evidence type="ECO:0000313" key="2">
    <source>
        <dbReference type="EMBL" id="KAL2344478.1"/>
    </source>
</evidence>
<gene>
    <name evidence="2" type="ORF">Fmac_005763</name>
</gene>
<evidence type="ECO:0000256" key="1">
    <source>
        <dbReference type="SAM" id="MobiDB-lite"/>
    </source>
</evidence>
<feature type="region of interest" description="Disordered" evidence="1">
    <location>
        <begin position="35"/>
        <end position="69"/>
    </location>
</feature>
<dbReference type="AlphaFoldDB" id="A0ABD1NA27"/>
<protein>
    <recommendedName>
        <fullName evidence="4">Ycf1</fullName>
    </recommendedName>
</protein>
<keyword evidence="3" id="KW-1185">Reference proteome</keyword>
<evidence type="ECO:0000313" key="3">
    <source>
        <dbReference type="Proteomes" id="UP001603857"/>
    </source>
</evidence>
<evidence type="ECO:0008006" key="4">
    <source>
        <dbReference type="Google" id="ProtNLM"/>
    </source>
</evidence>